<evidence type="ECO:0000259" key="6">
    <source>
        <dbReference type="Pfam" id="PF02016"/>
    </source>
</evidence>
<evidence type="ECO:0000256" key="4">
    <source>
        <dbReference type="ARBA" id="ARBA00022801"/>
    </source>
</evidence>
<dbReference type="Pfam" id="PF02016">
    <property type="entry name" value="Peptidase_S66"/>
    <property type="match status" value="1"/>
</dbReference>
<dbReference type="InterPro" id="IPR029062">
    <property type="entry name" value="Class_I_gatase-like"/>
</dbReference>
<evidence type="ECO:0000256" key="2">
    <source>
        <dbReference type="ARBA" id="ARBA00022645"/>
    </source>
</evidence>
<dbReference type="GO" id="GO:0106415">
    <property type="term" value="F:muramoyltetrapeptide carboxypeptidase activity"/>
    <property type="evidence" value="ECO:0007669"/>
    <property type="project" value="UniProtKB-EC"/>
</dbReference>
<dbReference type="InterPro" id="IPR040449">
    <property type="entry name" value="Peptidase_S66_N"/>
</dbReference>
<dbReference type="Pfam" id="PF17676">
    <property type="entry name" value="Peptidase_S66C"/>
    <property type="match status" value="1"/>
</dbReference>
<dbReference type="InterPro" id="IPR027461">
    <property type="entry name" value="Carboxypeptidase_A_C_sf"/>
</dbReference>
<dbReference type="Gene3D" id="3.40.50.10740">
    <property type="entry name" value="Class I glutamine amidotransferase-like"/>
    <property type="match status" value="1"/>
</dbReference>
<evidence type="ECO:0000313" key="8">
    <source>
        <dbReference type="EMBL" id="MCS0608038.1"/>
    </source>
</evidence>
<dbReference type="Proteomes" id="UP001205861">
    <property type="component" value="Unassembled WGS sequence"/>
</dbReference>
<keyword evidence="9" id="KW-1185">Reference proteome</keyword>
<proteinExistence type="inferred from homology"/>
<evidence type="ECO:0000256" key="5">
    <source>
        <dbReference type="ARBA" id="ARBA00022825"/>
    </source>
</evidence>
<keyword evidence="3" id="KW-0645">Protease</keyword>
<evidence type="ECO:0000256" key="1">
    <source>
        <dbReference type="ARBA" id="ARBA00010233"/>
    </source>
</evidence>
<dbReference type="PANTHER" id="PTHR30237:SF2">
    <property type="entry name" value="MUREIN TETRAPEPTIDE CARBOXYPEPTIDASE"/>
    <property type="match status" value="1"/>
</dbReference>
<sequence length="305" mass="33013">MITKQIGIAIAGTGGAAPDYAAVERGVERLRAQGILVHNYASQEQVHQRFAGTDGERLAQLHGAVADPDVQVVMALRGQYGMTRLLPHIDYKAIAASGKIIVGYSDVTALHMALMAKTGAQSYAGPMFCGDFEVDAWEPYTQEQFWQCLAGPTHSVRGGAGGNPQVAVEGRIWGGNLAMFVSLLGTEYFPRIDGGILFFEDIAEHPYRVERMLLQLDQAGVIARQQAVVLGDFSAYRLGPADNGYDFDAMLAYMRQTLPVPVLTGLPFGHIPRRATIPFGAMAQLVSDPDGFTLTLSDYPTVRHA</sequence>
<dbReference type="NCBIfam" id="NF008424">
    <property type="entry name" value="PRK11253.1"/>
    <property type="match status" value="1"/>
</dbReference>
<dbReference type="CDD" id="cd07025">
    <property type="entry name" value="Peptidase_S66"/>
    <property type="match status" value="1"/>
</dbReference>
<dbReference type="RefSeq" id="WP_258855712.1">
    <property type="nucleotide sequence ID" value="NZ_JANUGV010000001.1"/>
</dbReference>
<dbReference type="PANTHER" id="PTHR30237">
    <property type="entry name" value="MURAMOYLTETRAPEPTIDE CARBOXYPEPTIDASE"/>
    <property type="match status" value="1"/>
</dbReference>
<dbReference type="PIRSF" id="PIRSF028757">
    <property type="entry name" value="LD-carboxypeptidase"/>
    <property type="match status" value="1"/>
</dbReference>
<feature type="domain" description="LD-carboxypeptidase N-terminal" evidence="6">
    <location>
        <begin position="12"/>
        <end position="125"/>
    </location>
</feature>
<accession>A0ABT2BHP0</accession>
<dbReference type="EMBL" id="JANUGV010000001">
    <property type="protein sequence ID" value="MCS0608038.1"/>
    <property type="molecule type" value="Genomic_DNA"/>
</dbReference>
<dbReference type="InterPro" id="IPR003507">
    <property type="entry name" value="S66_fam"/>
</dbReference>
<feature type="domain" description="LD-carboxypeptidase C-terminal" evidence="7">
    <location>
        <begin position="169"/>
        <end position="285"/>
    </location>
</feature>
<gene>
    <name evidence="8" type="primary">ldcA</name>
    <name evidence="8" type="ORF">NX773_07670</name>
</gene>
<protein>
    <submittedName>
        <fullName evidence="8">Muramoyltetrapeptide carboxypeptidase</fullName>
        <ecNumber evidence="8">3.4.17.13</ecNumber>
    </submittedName>
</protein>
<comment type="caution">
    <text evidence="8">The sequence shown here is derived from an EMBL/GenBank/DDBJ whole genome shotgun (WGS) entry which is preliminary data.</text>
</comment>
<dbReference type="SUPFAM" id="SSF141986">
    <property type="entry name" value="LD-carboxypeptidase A C-terminal domain-like"/>
    <property type="match status" value="1"/>
</dbReference>
<dbReference type="SUPFAM" id="SSF52317">
    <property type="entry name" value="Class I glutamine amidotransferase-like"/>
    <property type="match status" value="1"/>
</dbReference>
<evidence type="ECO:0000313" key="9">
    <source>
        <dbReference type="Proteomes" id="UP001205861"/>
    </source>
</evidence>
<keyword evidence="2 8" id="KW-0121">Carboxypeptidase</keyword>
<reference evidence="8 9" key="1">
    <citation type="submission" date="2022-08" db="EMBL/GenBank/DDBJ databases">
        <title>Reclassification of Massilia species as members of the genera Telluria, Duganella, Pseudoduganella, Mokoshia gen. nov. and Zemynaea gen. nov. using orthogonal and non-orthogonal genome-based approaches.</title>
        <authorList>
            <person name="Bowman J.P."/>
        </authorList>
    </citation>
    <scope>NUCLEOTIDE SEQUENCE [LARGE SCALE GENOMIC DNA]</scope>
    <source>
        <strain evidence="8 9">JCM 31607</strain>
    </source>
</reference>
<comment type="similarity">
    <text evidence="1">Belongs to the peptidase S66 family.</text>
</comment>
<keyword evidence="4 8" id="KW-0378">Hydrolase</keyword>
<dbReference type="Gene3D" id="3.50.30.60">
    <property type="entry name" value="LD-carboxypeptidase A C-terminal domain-like"/>
    <property type="match status" value="1"/>
</dbReference>
<evidence type="ECO:0000259" key="7">
    <source>
        <dbReference type="Pfam" id="PF17676"/>
    </source>
</evidence>
<dbReference type="InterPro" id="IPR027478">
    <property type="entry name" value="LdcA_N"/>
</dbReference>
<organism evidence="8 9">
    <name type="scientific">Massilia solisilvae</name>
    <dbReference type="NCBI Taxonomy" id="1811225"/>
    <lineage>
        <taxon>Bacteria</taxon>
        <taxon>Pseudomonadati</taxon>
        <taxon>Pseudomonadota</taxon>
        <taxon>Betaproteobacteria</taxon>
        <taxon>Burkholderiales</taxon>
        <taxon>Oxalobacteraceae</taxon>
        <taxon>Telluria group</taxon>
        <taxon>Massilia</taxon>
    </lineage>
</organism>
<evidence type="ECO:0000256" key="3">
    <source>
        <dbReference type="ARBA" id="ARBA00022670"/>
    </source>
</evidence>
<dbReference type="InterPro" id="IPR040921">
    <property type="entry name" value="Peptidase_S66C"/>
</dbReference>
<dbReference type="EC" id="3.4.17.13" evidence="8"/>
<keyword evidence="5" id="KW-0720">Serine protease</keyword>
<name>A0ABT2BHP0_9BURK</name>